<evidence type="ECO:0000313" key="2">
    <source>
        <dbReference type="EMBL" id="AWB32536.1"/>
    </source>
</evidence>
<sequence length="133" mass="14749">MLSTKMGVATDAGAGSKKLGTSVLLRRGVEGRSGPIDEQDTNDHAPTNARCKTEQLNVRVSALGRLLVALLAQSRRRAWLRVFPTFCQLTDGVRRYSVTLAALLRRGDILLLELRIVQHCPIRLFSFVFPSFL</sequence>
<feature type="region of interest" description="Disordered" evidence="1">
    <location>
        <begin position="29"/>
        <end position="50"/>
    </location>
</feature>
<dbReference type="EMBL" id="CP028901">
    <property type="protein sequence ID" value="AWB32536.1"/>
    <property type="molecule type" value="Genomic_DNA"/>
</dbReference>
<dbReference type="Proteomes" id="UP000244571">
    <property type="component" value="Chromosome"/>
</dbReference>
<accession>A0A2R4XFF0</accession>
<reference evidence="2 3" key="1">
    <citation type="submission" date="2018-04" db="EMBL/GenBank/DDBJ databases">
        <title>Bordetella sp. HZ20 isolated from seawater.</title>
        <authorList>
            <person name="Sun C."/>
        </authorList>
    </citation>
    <scope>NUCLEOTIDE SEQUENCE [LARGE SCALE GENOMIC DNA]</scope>
    <source>
        <strain evidence="2 3">HZ20</strain>
    </source>
</reference>
<organism evidence="2 3">
    <name type="scientific">Orrella marina</name>
    <dbReference type="NCBI Taxonomy" id="2163011"/>
    <lineage>
        <taxon>Bacteria</taxon>
        <taxon>Pseudomonadati</taxon>
        <taxon>Pseudomonadota</taxon>
        <taxon>Betaproteobacteria</taxon>
        <taxon>Burkholderiales</taxon>
        <taxon>Alcaligenaceae</taxon>
        <taxon>Orrella</taxon>
    </lineage>
</organism>
<evidence type="ECO:0000256" key="1">
    <source>
        <dbReference type="SAM" id="MobiDB-lite"/>
    </source>
</evidence>
<evidence type="ECO:0000313" key="3">
    <source>
        <dbReference type="Proteomes" id="UP000244571"/>
    </source>
</evidence>
<proteinExistence type="predicted"/>
<name>A0A2R4XFF0_9BURK</name>
<protein>
    <submittedName>
        <fullName evidence="2">Uncharacterized protein</fullName>
    </submittedName>
</protein>
<keyword evidence="3" id="KW-1185">Reference proteome</keyword>
<dbReference type="KEGG" id="boz:DBV39_01050"/>
<gene>
    <name evidence="2" type="ORF">DBV39_01050</name>
</gene>
<dbReference type="AlphaFoldDB" id="A0A2R4XFF0"/>
<dbReference type="RefSeq" id="WP_108619977.1">
    <property type="nucleotide sequence ID" value="NZ_CP028901.1"/>
</dbReference>